<proteinExistence type="predicted"/>
<keyword evidence="1" id="KW-0812">Transmembrane</keyword>
<reference evidence="2 3" key="1">
    <citation type="submission" date="2018-08" db="EMBL/GenBank/DDBJ databases">
        <title>Sequencing the genomes of 1000 actinobacteria strains.</title>
        <authorList>
            <person name="Klenk H.-P."/>
        </authorList>
    </citation>
    <scope>NUCLEOTIDE SEQUENCE [LARGE SCALE GENOMIC DNA]</scope>
    <source>
        <strain evidence="2 3">DSM 44099</strain>
    </source>
</reference>
<sequence>MKPSWTIYPVVAAVTAILLAMVVRDSLGPGGAWVFFIVPLLAVVAVATVFRRTRRG</sequence>
<keyword evidence="3" id="KW-1185">Reference proteome</keyword>
<dbReference type="Proteomes" id="UP000256913">
    <property type="component" value="Unassembled WGS sequence"/>
</dbReference>
<protein>
    <submittedName>
        <fullName evidence="2">Uncharacterized protein</fullName>
    </submittedName>
</protein>
<dbReference type="RefSeq" id="WP_170216065.1">
    <property type="nucleotide sequence ID" value="NZ_BONB01000003.1"/>
</dbReference>
<name>A0A3D9ZVY3_9ACTN</name>
<evidence type="ECO:0000313" key="3">
    <source>
        <dbReference type="Proteomes" id="UP000256913"/>
    </source>
</evidence>
<evidence type="ECO:0000313" key="2">
    <source>
        <dbReference type="EMBL" id="REG00244.1"/>
    </source>
</evidence>
<feature type="transmembrane region" description="Helical" evidence="1">
    <location>
        <begin position="7"/>
        <end position="24"/>
    </location>
</feature>
<accession>A0A3D9ZVY3</accession>
<dbReference type="EMBL" id="QUMQ01000001">
    <property type="protein sequence ID" value="REG00244.1"/>
    <property type="molecule type" value="Genomic_DNA"/>
</dbReference>
<evidence type="ECO:0000256" key="1">
    <source>
        <dbReference type="SAM" id="Phobius"/>
    </source>
</evidence>
<organism evidence="2 3">
    <name type="scientific">Asanoa ferruginea</name>
    <dbReference type="NCBI Taxonomy" id="53367"/>
    <lineage>
        <taxon>Bacteria</taxon>
        <taxon>Bacillati</taxon>
        <taxon>Actinomycetota</taxon>
        <taxon>Actinomycetes</taxon>
        <taxon>Micromonosporales</taxon>
        <taxon>Micromonosporaceae</taxon>
        <taxon>Asanoa</taxon>
    </lineage>
</organism>
<dbReference type="AlphaFoldDB" id="A0A3D9ZVY3"/>
<keyword evidence="1" id="KW-1133">Transmembrane helix</keyword>
<comment type="caution">
    <text evidence="2">The sequence shown here is derived from an EMBL/GenBank/DDBJ whole genome shotgun (WGS) entry which is preliminary data.</text>
</comment>
<keyword evidence="1" id="KW-0472">Membrane</keyword>
<feature type="transmembrane region" description="Helical" evidence="1">
    <location>
        <begin position="30"/>
        <end position="50"/>
    </location>
</feature>
<gene>
    <name evidence="2" type="ORF">DFJ67_6295</name>
</gene>